<comment type="caution">
    <text evidence="2">The sequence shown here is derived from an EMBL/GenBank/DDBJ whole genome shotgun (WGS) entry which is preliminary data.</text>
</comment>
<sequence length="145" mass="16783">MMKKSRLKGLSKLKVRRDTVCADCQYGKSHQLPYEESNSRAKEPLELIHYDAFGPIKQASIGGMKYMVTFISDFSSKMEKKAIRCVFVGYDSQRKGWRCYDPTTEKCYTSRNVVFDEEFSWWSSSKEVLPKSNVFEEALEDSQSS</sequence>
<gene>
    <name evidence="2" type="ORF">Sradi_5051000</name>
</gene>
<feature type="domain" description="Retroviral polymerase SH3-like" evidence="1">
    <location>
        <begin position="74"/>
        <end position="121"/>
    </location>
</feature>
<name>A0AAW2M1A4_SESRA</name>
<organism evidence="2">
    <name type="scientific">Sesamum radiatum</name>
    <name type="common">Black benniseed</name>
    <dbReference type="NCBI Taxonomy" id="300843"/>
    <lineage>
        <taxon>Eukaryota</taxon>
        <taxon>Viridiplantae</taxon>
        <taxon>Streptophyta</taxon>
        <taxon>Embryophyta</taxon>
        <taxon>Tracheophyta</taxon>
        <taxon>Spermatophyta</taxon>
        <taxon>Magnoliopsida</taxon>
        <taxon>eudicotyledons</taxon>
        <taxon>Gunneridae</taxon>
        <taxon>Pentapetalae</taxon>
        <taxon>asterids</taxon>
        <taxon>lamiids</taxon>
        <taxon>Lamiales</taxon>
        <taxon>Pedaliaceae</taxon>
        <taxon>Sesamum</taxon>
    </lineage>
</organism>
<protein>
    <recommendedName>
        <fullName evidence="1">Retroviral polymerase SH3-like domain-containing protein</fullName>
    </recommendedName>
</protein>
<dbReference type="AlphaFoldDB" id="A0AAW2M1A4"/>
<evidence type="ECO:0000313" key="2">
    <source>
        <dbReference type="EMBL" id="KAL0324817.1"/>
    </source>
</evidence>
<evidence type="ECO:0000259" key="1">
    <source>
        <dbReference type="Pfam" id="PF25597"/>
    </source>
</evidence>
<proteinExistence type="predicted"/>
<dbReference type="Pfam" id="PF25597">
    <property type="entry name" value="SH3_retrovirus"/>
    <property type="match status" value="1"/>
</dbReference>
<accession>A0AAW2M1A4</accession>
<reference evidence="2" key="1">
    <citation type="submission" date="2020-06" db="EMBL/GenBank/DDBJ databases">
        <authorList>
            <person name="Li T."/>
            <person name="Hu X."/>
            <person name="Zhang T."/>
            <person name="Song X."/>
            <person name="Zhang H."/>
            <person name="Dai N."/>
            <person name="Sheng W."/>
            <person name="Hou X."/>
            <person name="Wei L."/>
        </authorList>
    </citation>
    <scope>NUCLEOTIDE SEQUENCE</scope>
    <source>
        <strain evidence="2">G02</strain>
        <tissue evidence="2">Leaf</tissue>
    </source>
</reference>
<dbReference type="PANTHER" id="PTHR42648:SF18">
    <property type="entry name" value="RETROTRANSPOSON, UNCLASSIFIED-LIKE PROTEIN"/>
    <property type="match status" value="1"/>
</dbReference>
<dbReference type="PANTHER" id="PTHR42648">
    <property type="entry name" value="TRANSPOSASE, PUTATIVE-RELATED"/>
    <property type="match status" value="1"/>
</dbReference>
<dbReference type="InterPro" id="IPR039537">
    <property type="entry name" value="Retrotran_Ty1/copia-like"/>
</dbReference>
<reference evidence="2" key="2">
    <citation type="journal article" date="2024" name="Plant">
        <title>Genomic evolution and insights into agronomic trait innovations of Sesamum species.</title>
        <authorList>
            <person name="Miao H."/>
            <person name="Wang L."/>
            <person name="Qu L."/>
            <person name="Liu H."/>
            <person name="Sun Y."/>
            <person name="Le M."/>
            <person name="Wang Q."/>
            <person name="Wei S."/>
            <person name="Zheng Y."/>
            <person name="Lin W."/>
            <person name="Duan Y."/>
            <person name="Cao H."/>
            <person name="Xiong S."/>
            <person name="Wang X."/>
            <person name="Wei L."/>
            <person name="Li C."/>
            <person name="Ma Q."/>
            <person name="Ju M."/>
            <person name="Zhao R."/>
            <person name="Li G."/>
            <person name="Mu C."/>
            <person name="Tian Q."/>
            <person name="Mei H."/>
            <person name="Zhang T."/>
            <person name="Gao T."/>
            <person name="Zhang H."/>
        </authorList>
    </citation>
    <scope>NUCLEOTIDE SEQUENCE</scope>
    <source>
        <strain evidence="2">G02</strain>
    </source>
</reference>
<dbReference type="EMBL" id="JACGWJ010000023">
    <property type="protein sequence ID" value="KAL0324817.1"/>
    <property type="molecule type" value="Genomic_DNA"/>
</dbReference>
<dbReference type="InterPro" id="IPR057670">
    <property type="entry name" value="SH3_retrovirus"/>
</dbReference>